<organism evidence="7 8">
    <name type="scientific">Komagataella pastoris</name>
    <name type="common">Yeast</name>
    <name type="synonym">Pichia pastoris</name>
    <dbReference type="NCBI Taxonomy" id="4922"/>
    <lineage>
        <taxon>Eukaryota</taxon>
        <taxon>Fungi</taxon>
        <taxon>Dikarya</taxon>
        <taxon>Ascomycota</taxon>
        <taxon>Saccharomycotina</taxon>
        <taxon>Pichiomycetes</taxon>
        <taxon>Pichiales</taxon>
        <taxon>Pichiaceae</taxon>
        <taxon>Komagataella</taxon>
    </lineage>
</organism>
<keyword evidence="5" id="KW-0539">Nucleus</keyword>
<evidence type="ECO:0000256" key="4">
    <source>
        <dbReference type="ARBA" id="ARBA00022942"/>
    </source>
</evidence>
<evidence type="ECO:0000256" key="2">
    <source>
        <dbReference type="ARBA" id="ARBA00004496"/>
    </source>
</evidence>
<accession>A0A1B2JE01</accession>
<dbReference type="PANTHER" id="PTHR12225">
    <property type="entry name" value="ADHESION REGULATING MOLECULE 1 110 KDA CELL MEMBRANE GLYCOPROTEIN"/>
    <property type="match status" value="1"/>
</dbReference>
<dbReference type="Pfam" id="PF04683">
    <property type="entry name" value="Rpn13_ADRM1_Pru"/>
    <property type="match status" value="1"/>
</dbReference>
<dbReference type="InterPro" id="IPR044868">
    <property type="entry name" value="Rpn13/ADRM1_Pru"/>
</dbReference>
<protein>
    <submittedName>
        <fullName evidence="7">BA75_02567T0</fullName>
    </submittedName>
</protein>
<dbReference type="GO" id="GO:0005634">
    <property type="term" value="C:nucleus"/>
    <property type="evidence" value="ECO:0007669"/>
    <property type="project" value="UniProtKB-SubCell"/>
</dbReference>
<dbReference type="OrthoDB" id="340431at2759"/>
<evidence type="ECO:0000313" key="8">
    <source>
        <dbReference type="Proteomes" id="UP000094565"/>
    </source>
</evidence>
<dbReference type="GO" id="GO:0005737">
    <property type="term" value="C:cytoplasm"/>
    <property type="evidence" value="ECO:0007669"/>
    <property type="project" value="UniProtKB-SubCell"/>
</dbReference>
<name>A0A1B2JE01_PICPA</name>
<comment type="subcellular location">
    <subcellularLocation>
        <location evidence="2">Cytoplasm</location>
    </subcellularLocation>
    <subcellularLocation>
        <location evidence="1">Nucleus</location>
    </subcellularLocation>
</comment>
<dbReference type="AlphaFoldDB" id="A0A1B2JE01"/>
<dbReference type="PROSITE" id="PS51917">
    <property type="entry name" value="PRU"/>
    <property type="match status" value="1"/>
</dbReference>
<evidence type="ECO:0000259" key="6">
    <source>
        <dbReference type="PROSITE" id="PS51917"/>
    </source>
</evidence>
<keyword evidence="3" id="KW-0963">Cytoplasm</keyword>
<proteinExistence type="predicted"/>
<evidence type="ECO:0000256" key="5">
    <source>
        <dbReference type="ARBA" id="ARBA00023242"/>
    </source>
</evidence>
<evidence type="ECO:0000313" key="7">
    <source>
        <dbReference type="EMBL" id="ANZ76065.1"/>
    </source>
</evidence>
<evidence type="ECO:0000256" key="3">
    <source>
        <dbReference type="ARBA" id="ARBA00022490"/>
    </source>
</evidence>
<dbReference type="GO" id="GO:0061133">
    <property type="term" value="F:endopeptidase activator activity"/>
    <property type="evidence" value="ECO:0007669"/>
    <property type="project" value="TreeGrafter"/>
</dbReference>
<keyword evidence="8" id="KW-1185">Reference proteome</keyword>
<dbReference type="GO" id="GO:0008541">
    <property type="term" value="C:proteasome regulatory particle, lid subcomplex"/>
    <property type="evidence" value="ECO:0007669"/>
    <property type="project" value="TreeGrafter"/>
</dbReference>
<feature type="domain" description="Pru" evidence="6">
    <location>
        <begin position="1"/>
        <end position="128"/>
    </location>
</feature>
<dbReference type="Proteomes" id="UP000094565">
    <property type="component" value="Chromosome 2"/>
</dbReference>
<gene>
    <name evidence="7" type="primary">RPN13</name>
    <name evidence="7" type="ORF">ATY40_BA7502567</name>
</gene>
<dbReference type="Gene3D" id="2.30.29.70">
    <property type="entry name" value="Proteasomal ubiquitin receptor Rpn13/ADRM1"/>
    <property type="match status" value="1"/>
</dbReference>
<sequence length="129" mass="14556">MAIIKFNAGKVKLDEETKLCTPLATRGEIIVQLSAEGEEFYDFKWVPTENTAGEGNQSETFLVIPGDVTWKHVKSCKDGRVFKLTFLSSGAKSLFWMQDDNGNEDDPSELTTKDKEISEKITKLFDEEE</sequence>
<evidence type="ECO:0000256" key="1">
    <source>
        <dbReference type="ARBA" id="ARBA00004123"/>
    </source>
</evidence>
<reference evidence="7 8" key="1">
    <citation type="submission" date="2016-02" db="EMBL/GenBank/DDBJ databases">
        <title>Comparative genomic and transcriptomic foundation for Pichia pastoris.</title>
        <authorList>
            <person name="Love K.R."/>
            <person name="Shah K.A."/>
            <person name="Whittaker C.A."/>
            <person name="Wu J."/>
            <person name="Bartlett M.C."/>
            <person name="Ma D."/>
            <person name="Leeson R.L."/>
            <person name="Priest M."/>
            <person name="Young S.K."/>
            <person name="Love J.C."/>
        </authorList>
    </citation>
    <scope>NUCLEOTIDE SEQUENCE [LARGE SCALE GENOMIC DNA]</scope>
    <source>
        <strain evidence="7 8">ATCC 28485</strain>
    </source>
</reference>
<dbReference type="InterPro" id="IPR006773">
    <property type="entry name" value="Rpn13/ADRM1"/>
</dbReference>
<dbReference type="InterPro" id="IPR038633">
    <property type="entry name" value="Rpn13/ADRM1_Pru_sf"/>
</dbReference>
<dbReference type="PANTHER" id="PTHR12225:SF0">
    <property type="entry name" value="PROTEASOMAL UBIQUITIN RECEPTOR ADRM1"/>
    <property type="match status" value="1"/>
</dbReference>
<dbReference type="EMBL" id="CP014585">
    <property type="protein sequence ID" value="ANZ76065.1"/>
    <property type="molecule type" value="Genomic_DNA"/>
</dbReference>
<keyword evidence="4" id="KW-0647">Proteasome</keyword>
<dbReference type="GO" id="GO:0070628">
    <property type="term" value="F:proteasome binding"/>
    <property type="evidence" value="ECO:0007669"/>
    <property type="project" value="TreeGrafter"/>
</dbReference>